<feature type="region of interest" description="Disordered" evidence="1">
    <location>
        <begin position="1"/>
        <end position="72"/>
    </location>
</feature>
<feature type="region of interest" description="Disordered" evidence="1">
    <location>
        <begin position="365"/>
        <end position="417"/>
    </location>
</feature>
<dbReference type="InterPro" id="IPR039161">
    <property type="entry name" value="C19orf47-like"/>
</dbReference>
<sequence length="417" mass="44828">MSKVASREKDPRSSGAATSSSSSSRAKPSSSSQSSSTQPRSDGKATSSQAPTSFVASKSSAEPPVAASVPKPGVHDMRAHEWKNFFLDSGIPDHAAMEYATIFVKERINWQILKNLDKGYLTDMGINCIGDQIAILQAAKKYCGEQYTPGHAKPPAPPQHQSAAPQHQPVMRMDMEEVHRNGSPPPPAQPRSTVARRVVQVPEKVVVRSTISRLSPKKTVISSDLGSSVPTSRSVLQSDQSHGYLRNKRAMDDDGDDRLAMKRASTQPARQVRLPPDDTSFTVRLGSGTSVKRGDVFSRLSQKGAKPTSNTNLVRVLETRMSRLSTGPTSAMPSNGATKPTLVSDTIGATPTPIRHRLGSSNAAIRTQSVPSSRPSTAGTVFSRLGYQSKPKNTAAYPNANGDSRKLSVHDRLGTRR</sequence>
<dbReference type="SUPFAM" id="SSF47769">
    <property type="entry name" value="SAM/Pointed domain"/>
    <property type="match status" value="1"/>
</dbReference>
<feature type="compositionally biased region" description="Polar residues" evidence="1">
    <location>
        <begin position="44"/>
        <end position="60"/>
    </location>
</feature>
<dbReference type="Gene3D" id="1.10.150.50">
    <property type="entry name" value="Transcription Factor, Ets-1"/>
    <property type="match status" value="1"/>
</dbReference>
<feature type="compositionally biased region" description="Basic and acidic residues" evidence="1">
    <location>
        <begin position="1"/>
        <end position="12"/>
    </location>
</feature>
<feature type="compositionally biased region" description="Low complexity" evidence="1">
    <location>
        <begin position="13"/>
        <end position="40"/>
    </location>
</feature>
<organism evidence="2 3">
    <name type="scientific">Hypsibius exemplaris</name>
    <name type="common">Freshwater tardigrade</name>
    <dbReference type="NCBI Taxonomy" id="2072580"/>
    <lineage>
        <taxon>Eukaryota</taxon>
        <taxon>Metazoa</taxon>
        <taxon>Ecdysozoa</taxon>
        <taxon>Tardigrada</taxon>
        <taxon>Eutardigrada</taxon>
        <taxon>Parachela</taxon>
        <taxon>Hypsibioidea</taxon>
        <taxon>Hypsibiidae</taxon>
        <taxon>Hypsibius</taxon>
    </lineage>
</organism>
<protein>
    <recommendedName>
        <fullName evidence="4">SAM domain-containing protein</fullName>
    </recommendedName>
</protein>
<dbReference type="PANTHER" id="PTHR21359">
    <property type="entry name" value="DUF5577 DOMAIN-CONTAINING PROTEIN"/>
    <property type="match status" value="1"/>
</dbReference>
<feature type="compositionally biased region" description="Polar residues" evidence="1">
    <location>
        <begin position="365"/>
        <end position="380"/>
    </location>
</feature>
<feature type="compositionally biased region" description="Polar residues" evidence="1">
    <location>
        <begin position="220"/>
        <end position="241"/>
    </location>
</feature>
<feature type="region of interest" description="Disordered" evidence="1">
    <location>
        <begin position="218"/>
        <end position="286"/>
    </location>
</feature>
<dbReference type="EMBL" id="MTYJ01000187">
    <property type="protein sequence ID" value="OWA50272.1"/>
    <property type="molecule type" value="Genomic_DNA"/>
</dbReference>
<dbReference type="InterPro" id="IPR013761">
    <property type="entry name" value="SAM/pointed_sf"/>
</dbReference>
<keyword evidence="3" id="KW-1185">Reference proteome</keyword>
<dbReference type="PANTHER" id="PTHR21359:SF1">
    <property type="entry name" value="DUF5577 DOMAIN-CONTAINING PROTEIN"/>
    <property type="match status" value="1"/>
</dbReference>
<dbReference type="GO" id="GO:0005634">
    <property type="term" value="C:nucleus"/>
    <property type="evidence" value="ECO:0007669"/>
    <property type="project" value="TreeGrafter"/>
</dbReference>
<reference evidence="3" key="1">
    <citation type="submission" date="2017-01" db="EMBL/GenBank/DDBJ databases">
        <title>Comparative genomics of anhydrobiosis in the tardigrade Hypsibius dujardini.</title>
        <authorList>
            <person name="Yoshida Y."/>
            <person name="Koutsovoulos G."/>
            <person name="Laetsch D."/>
            <person name="Stevens L."/>
            <person name="Kumar S."/>
            <person name="Horikawa D."/>
            <person name="Ishino K."/>
            <person name="Komine S."/>
            <person name="Tomita M."/>
            <person name="Blaxter M."/>
            <person name="Arakawa K."/>
        </authorList>
    </citation>
    <scope>NUCLEOTIDE SEQUENCE [LARGE SCALE GENOMIC DNA]</scope>
    <source>
        <strain evidence="3">Z151</strain>
    </source>
</reference>
<name>A0A9X6RJU2_HYPEX</name>
<evidence type="ECO:0000256" key="1">
    <source>
        <dbReference type="SAM" id="MobiDB-lite"/>
    </source>
</evidence>
<accession>A0A9X6RJU2</accession>
<evidence type="ECO:0008006" key="4">
    <source>
        <dbReference type="Google" id="ProtNLM"/>
    </source>
</evidence>
<dbReference type="Pfam" id="PF18017">
    <property type="entry name" value="SAM_4"/>
    <property type="match status" value="1"/>
</dbReference>
<comment type="caution">
    <text evidence="2">The sequence shown here is derived from an EMBL/GenBank/DDBJ whole genome shotgun (WGS) entry which is preliminary data.</text>
</comment>
<gene>
    <name evidence="2" type="ORF">BV898_14794</name>
</gene>
<feature type="compositionally biased region" description="Basic and acidic residues" evidence="1">
    <location>
        <begin position="249"/>
        <end position="260"/>
    </location>
</feature>
<proteinExistence type="predicted"/>
<feature type="compositionally biased region" description="Basic and acidic residues" evidence="1">
    <location>
        <begin position="403"/>
        <end position="417"/>
    </location>
</feature>
<feature type="region of interest" description="Disordered" evidence="1">
    <location>
        <begin position="324"/>
        <end position="344"/>
    </location>
</feature>
<evidence type="ECO:0000313" key="3">
    <source>
        <dbReference type="Proteomes" id="UP000192578"/>
    </source>
</evidence>
<dbReference type="OrthoDB" id="10067653at2759"/>
<evidence type="ECO:0000313" key="2">
    <source>
        <dbReference type="EMBL" id="OWA50272.1"/>
    </source>
</evidence>
<dbReference type="Proteomes" id="UP000192578">
    <property type="component" value="Unassembled WGS sequence"/>
</dbReference>
<dbReference type="AlphaFoldDB" id="A0A9X6RJU2"/>